<name>A0A5K7NK50_9CAUD</name>
<gene>
    <name evidence="1" type="primary">11</name>
    <name evidence="1" type="ORF">SEA_SPARTOI_11</name>
</gene>
<dbReference type="Pfam" id="PF25681">
    <property type="entry name" value="Phage_TTP_17"/>
    <property type="match status" value="1"/>
</dbReference>
<evidence type="ECO:0000313" key="1">
    <source>
        <dbReference type="EMBL" id="AZF88195.1"/>
    </source>
</evidence>
<protein>
    <submittedName>
        <fullName evidence="1">Major tail protein</fullName>
    </submittedName>
</protein>
<accession>A0A5K7NK50</accession>
<sequence length="175" mass="19054">MANQASNVRVAVSGAFYKAPLATPLPTSAAATPPLNSAFVDLGYISEDGVTQTIDADTSDIKAWQNGDIVRTIQTSHKVSYQMTMIETKKEVLELFYSDPDATAAAVKITGKQAKHETYVLDVLDGDKTVRLVIPDGQVTERGEVTFKNEEAIGYQVTIVAYPDNKGVKVYQYMT</sequence>
<proteinExistence type="predicted"/>
<evidence type="ECO:0000313" key="2">
    <source>
        <dbReference type="Proteomes" id="UP000325457"/>
    </source>
</evidence>
<reference evidence="1 2" key="1">
    <citation type="submission" date="2018-10" db="EMBL/GenBank/DDBJ databases">
        <authorList>
            <person name="Smith K."/>
            <person name="Ring A."/>
            <person name="Cross T."/>
            <person name="Beshay M."/>
            <person name="Miah F."/>
            <person name="Nowoslaski J."/>
            <person name="Mia S."/>
            <person name="Micha L."/>
            <person name="Baxter C."/>
            <person name="Ahmad Z."/>
            <person name="Sunnen C.N."/>
            <person name="Janetopoulos C."/>
            <person name="Garlena R.A."/>
            <person name="Russell D.A."/>
            <person name="Pope W.H."/>
            <person name="Jacobs-Sera D."/>
            <person name="Hatfull G.F."/>
        </authorList>
    </citation>
    <scope>NUCLEOTIDE SEQUENCE [LARGE SCALE GENOMIC DNA]</scope>
</reference>
<organism evidence="1 2">
    <name type="scientific">Rothia phage Spartoi</name>
    <dbReference type="NCBI Taxonomy" id="2483661"/>
    <lineage>
        <taxon>Viruses</taxon>
        <taxon>Duplodnaviria</taxon>
        <taxon>Heunggongvirae</taxon>
        <taxon>Uroviricota</taxon>
        <taxon>Caudoviricetes</taxon>
        <taxon>Spartoivirus</taxon>
        <taxon>Spartoivirus spartoi</taxon>
    </lineage>
</organism>
<dbReference type="InterPro" id="IPR058154">
    <property type="entry name" value="Bxb1_TTP-like"/>
</dbReference>
<dbReference type="RefSeq" id="YP_010755487.1">
    <property type="nucleotide sequence ID" value="NC_073471.1"/>
</dbReference>
<dbReference type="KEGG" id="vg:80020143"/>
<dbReference type="EMBL" id="MK061416">
    <property type="protein sequence ID" value="AZF88195.1"/>
    <property type="molecule type" value="Genomic_DNA"/>
</dbReference>
<dbReference type="Proteomes" id="UP000325457">
    <property type="component" value="Segment"/>
</dbReference>
<keyword evidence="2" id="KW-1185">Reference proteome</keyword>
<dbReference type="GeneID" id="80020143"/>